<accession>A0ABR7EFR9</accession>
<gene>
    <name evidence="1" type="ORF">H8S18_09160</name>
</gene>
<dbReference type="EMBL" id="JACOON010000004">
    <property type="protein sequence ID" value="MBC5648503.1"/>
    <property type="molecule type" value="Genomic_DNA"/>
</dbReference>
<evidence type="ECO:0000313" key="1">
    <source>
        <dbReference type="EMBL" id="MBC5648503.1"/>
    </source>
</evidence>
<keyword evidence="2" id="KW-1185">Reference proteome</keyword>
<dbReference type="NCBIfam" id="TIGR01725">
    <property type="entry name" value="phge_HK97_gp10"/>
    <property type="match status" value="1"/>
</dbReference>
<evidence type="ECO:0008006" key="3">
    <source>
        <dbReference type="Google" id="ProtNLM"/>
    </source>
</evidence>
<dbReference type="InterPro" id="IPR010064">
    <property type="entry name" value="HK97-gp10_tail"/>
</dbReference>
<organism evidence="1 2">
    <name type="scientific">Christensenella tenuis</name>
    <dbReference type="NCBI Taxonomy" id="2763033"/>
    <lineage>
        <taxon>Bacteria</taxon>
        <taxon>Bacillati</taxon>
        <taxon>Bacillota</taxon>
        <taxon>Clostridia</taxon>
        <taxon>Christensenellales</taxon>
        <taxon>Christensenellaceae</taxon>
        <taxon>Christensenella</taxon>
    </lineage>
</organism>
<dbReference type="RefSeq" id="WP_186858005.1">
    <property type="nucleotide sequence ID" value="NZ_JACOON010000004.1"/>
</dbReference>
<sequence length="136" mass="14673">MRLEVGGLEDMLMSMQQMARVPTTVIDGMLNAEADVIVEAQKESGRRHGLHKTGSMLNSIKKGKAKVGGTNAYIDVRPTGRNAESGSLNTEVAFVKEYGARGVPAAPFIQEANEKKADEAAEKAADVYDGWLDSLY</sequence>
<dbReference type="Proteomes" id="UP000606889">
    <property type="component" value="Unassembled WGS sequence"/>
</dbReference>
<evidence type="ECO:0000313" key="2">
    <source>
        <dbReference type="Proteomes" id="UP000606889"/>
    </source>
</evidence>
<comment type="caution">
    <text evidence="1">The sequence shown here is derived from an EMBL/GenBank/DDBJ whole genome shotgun (WGS) entry which is preliminary data.</text>
</comment>
<proteinExistence type="predicted"/>
<reference evidence="1 2" key="1">
    <citation type="submission" date="2020-08" db="EMBL/GenBank/DDBJ databases">
        <title>Genome public.</title>
        <authorList>
            <person name="Liu C."/>
            <person name="Sun Q."/>
        </authorList>
    </citation>
    <scope>NUCLEOTIDE SEQUENCE [LARGE SCALE GENOMIC DNA]</scope>
    <source>
        <strain evidence="1 2">NSJ-35</strain>
    </source>
</reference>
<protein>
    <recommendedName>
        <fullName evidence="3">HK97 gp10 family phage protein</fullName>
    </recommendedName>
</protein>
<name>A0ABR7EFR9_9FIRM</name>